<organism evidence="4">
    <name type="scientific">Caenorhabditis brenneri</name>
    <name type="common">Nematode worm</name>
    <dbReference type="NCBI Taxonomy" id="135651"/>
    <lineage>
        <taxon>Eukaryota</taxon>
        <taxon>Metazoa</taxon>
        <taxon>Ecdysozoa</taxon>
        <taxon>Nematoda</taxon>
        <taxon>Chromadorea</taxon>
        <taxon>Rhabditida</taxon>
        <taxon>Rhabditina</taxon>
        <taxon>Rhabditomorpha</taxon>
        <taxon>Rhabditoidea</taxon>
        <taxon>Rhabditidae</taxon>
        <taxon>Peloderinae</taxon>
        <taxon>Caenorhabditis</taxon>
    </lineage>
</organism>
<keyword evidence="1" id="KW-0732">Signal</keyword>
<dbReference type="OMA" id="SCEVSHS"/>
<dbReference type="HOGENOM" id="CLU_035851_1_0_1"/>
<dbReference type="eggNOG" id="KOG4297">
    <property type="taxonomic scope" value="Eukaryota"/>
</dbReference>
<proteinExistence type="predicted"/>
<evidence type="ECO:0000259" key="2">
    <source>
        <dbReference type="Pfam" id="PF26530"/>
    </source>
</evidence>
<dbReference type="OrthoDB" id="5868383at2759"/>
<evidence type="ECO:0000313" key="4">
    <source>
        <dbReference type="Proteomes" id="UP000008068"/>
    </source>
</evidence>
<feature type="chain" id="PRO_5003404264" description="NTF2-like domain-containing protein" evidence="1">
    <location>
        <begin position="19"/>
        <end position="428"/>
    </location>
</feature>
<reference evidence="4" key="1">
    <citation type="submission" date="2011-07" db="EMBL/GenBank/DDBJ databases">
        <authorList>
            <consortium name="Caenorhabditis brenneri Sequencing and Analysis Consortium"/>
            <person name="Wilson R.K."/>
        </authorList>
    </citation>
    <scope>NUCLEOTIDE SEQUENCE [LARGE SCALE GENOMIC DNA]</scope>
    <source>
        <strain evidence="4">PB2801</strain>
    </source>
</reference>
<keyword evidence="4" id="KW-1185">Reference proteome</keyword>
<gene>
    <name evidence="3" type="ORF">CAEBREN_12861</name>
</gene>
<feature type="signal peptide" evidence="1">
    <location>
        <begin position="1"/>
        <end position="18"/>
    </location>
</feature>
<dbReference type="STRING" id="135651.G0MNY6"/>
<dbReference type="Pfam" id="PF26530">
    <property type="entry name" value="NTF2_3"/>
    <property type="match status" value="3"/>
</dbReference>
<dbReference type="EMBL" id="GL379804">
    <property type="protein sequence ID" value="EGT39108.1"/>
    <property type="molecule type" value="Genomic_DNA"/>
</dbReference>
<dbReference type="PANTHER" id="PTHR33940">
    <property type="entry name" value="PROTEIN CBG13625"/>
    <property type="match status" value="1"/>
</dbReference>
<accession>G0MNY6</accession>
<sequence>MWIYSLLIPLCLLGATAAQPFYFDGNHHHPRGFSAVDDSGAVVKTFLEKMTKTIETKDSGAIADLFAEDFFFKGCKGDYDKNKIVALIGKLPAGSAFSFTFKSAKYLSADKIDYSVIISGFGPTPIEAQFLLCAKTGKLSGGSVPACKRTHFHGLVAEQSADEIVEKFVSRMIRSIESKDVSIISGLFQPSFVFEGCKGTYTKAKIVTLLLQLPAGTKFSIIIKSARDLVDKIDYVVSANGFGPSEIVAEFVLSKKDQQLVNGYISSCEVSHSLALRDDGHIGRSFSAKDKTRVSFQQNDAEAVVMSFLKKLVAGLEERDAEQIGNLFGDDFIFNGCKGTYNKPETLAKIAQIPKEANFNFALKSANWNNFGQIEYTVTISGALLDDFDAQFVYCPYRQVLKSGSIPSCPAKRMFNEDEPCLFGLFCF</sequence>
<feature type="domain" description="NTF2-like" evidence="2">
    <location>
        <begin position="163"/>
        <end position="269"/>
    </location>
</feature>
<dbReference type="InParanoid" id="G0MNY6"/>
<feature type="domain" description="NTF2-like" evidence="2">
    <location>
        <begin position="303"/>
        <end position="410"/>
    </location>
</feature>
<feature type="domain" description="NTF2-like" evidence="2">
    <location>
        <begin position="42"/>
        <end position="149"/>
    </location>
</feature>
<dbReference type="AlphaFoldDB" id="G0MNY6"/>
<name>G0MNY6_CAEBE</name>
<dbReference type="PANTHER" id="PTHR33940:SF1">
    <property type="entry name" value="APOLIPOPHORIN-RELATED"/>
    <property type="match status" value="1"/>
</dbReference>
<dbReference type="Proteomes" id="UP000008068">
    <property type="component" value="Unassembled WGS sequence"/>
</dbReference>
<dbReference type="FunCoup" id="G0MNY6">
    <property type="interactions" value="1899"/>
</dbReference>
<evidence type="ECO:0000256" key="1">
    <source>
        <dbReference type="SAM" id="SignalP"/>
    </source>
</evidence>
<evidence type="ECO:0000313" key="3">
    <source>
        <dbReference type="EMBL" id="EGT39108.1"/>
    </source>
</evidence>
<protein>
    <recommendedName>
        <fullName evidence="2">NTF2-like domain-containing protein</fullName>
    </recommendedName>
</protein>
<dbReference type="InterPro" id="IPR058721">
    <property type="entry name" value="NTF2_3"/>
</dbReference>